<reference evidence="1 2" key="2">
    <citation type="journal article" date="2012" name="Int. J. Syst. Evol. Microbiol.">
        <title>Magnetococcus marinus gen. nov., sp. nov., a marine, magnetotactic bacterium that represents a novel lineage (Magnetococcaceae fam. nov.; Magnetococcales ord. nov.) at the base of the Alphaproteobacteria.</title>
        <authorList>
            <person name="Bazylinski D.A."/>
            <person name="Williams T.J."/>
            <person name="Lefevre C.T."/>
            <person name="Berg R.J."/>
            <person name="Zhang C.L."/>
            <person name="Bowser S.S."/>
            <person name="Dean A.J."/>
            <person name="Beveridge T.J."/>
        </authorList>
    </citation>
    <scope>NUCLEOTIDE SEQUENCE [LARGE SCALE GENOMIC DNA]</scope>
    <source>
        <strain evidence="2">ATCC BAA-1437 / JCM 17883 / MC-1</strain>
    </source>
</reference>
<evidence type="ECO:0000313" key="2">
    <source>
        <dbReference type="Proteomes" id="UP000002586"/>
    </source>
</evidence>
<evidence type="ECO:0008006" key="3">
    <source>
        <dbReference type="Google" id="ProtNLM"/>
    </source>
</evidence>
<dbReference type="AlphaFoldDB" id="A0L6L3"/>
<dbReference type="Proteomes" id="UP000002586">
    <property type="component" value="Chromosome"/>
</dbReference>
<dbReference type="OrthoDB" id="7190795at2"/>
<sequence length="275" mass="32055">MSKQNKLDFHQARVIHITWESHLDRPFESMIGSVPDWPKSQQCELGHWLNRVSAKKLQDFPVLSRIQKHHHLFHTAVDACYLAAQRGERDEFEKEKKQLRVESREILYLLTLLELEYRQQQVEAKTQRSAFQGLMQIFSPPSHDRLHKELHLNVSDARLFHVLWIQDEMENAFHGHARQADLAQLDHCDLGVWIHDIGLKMHADLPEIQLLNESHKSFHDYSRAVIGALRHGRSESADNAYAKLQVLSREIIYLLTRIEMHLGHSASITSEHTAL</sequence>
<name>A0L6L3_MAGMM</name>
<dbReference type="Gene3D" id="1.20.120.30">
    <property type="entry name" value="Aspartate receptor, ligand-binding domain"/>
    <property type="match status" value="2"/>
</dbReference>
<accession>A0L6L3</accession>
<reference evidence="2" key="1">
    <citation type="journal article" date="2009" name="Appl. Environ. Microbiol.">
        <title>Complete genome sequence of the chemolithoautotrophic marine magnetotactic coccus strain MC-1.</title>
        <authorList>
            <person name="Schubbe S."/>
            <person name="Williams T.J."/>
            <person name="Xie G."/>
            <person name="Kiss H.E."/>
            <person name="Brettin T.S."/>
            <person name="Martinez D."/>
            <person name="Ross C.A."/>
            <person name="Schuler D."/>
            <person name="Cox B.L."/>
            <person name="Nealson K.H."/>
            <person name="Bazylinski D.A."/>
        </authorList>
    </citation>
    <scope>NUCLEOTIDE SEQUENCE [LARGE SCALE GENOMIC DNA]</scope>
    <source>
        <strain evidence="2">ATCC BAA-1437 / JCM 17883 / MC-1</strain>
    </source>
</reference>
<dbReference type="HOGENOM" id="CLU_1011204_0_0_5"/>
<gene>
    <name evidence="1" type="ordered locus">Mmc1_1088</name>
</gene>
<keyword evidence="2" id="KW-1185">Reference proteome</keyword>
<dbReference type="KEGG" id="mgm:Mmc1_1088"/>
<organism evidence="1 2">
    <name type="scientific">Magnetococcus marinus (strain ATCC BAA-1437 / JCM 17883 / MC-1)</name>
    <dbReference type="NCBI Taxonomy" id="156889"/>
    <lineage>
        <taxon>Bacteria</taxon>
        <taxon>Pseudomonadati</taxon>
        <taxon>Pseudomonadota</taxon>
        <taxon>Magnetococcia</taxon>
        <taxon>Magnetococcales</taxon>
        <taxon>Magnetococcaceae</taxon>
        <taxon>Magnetococcus</taxon>
    </lineage>
</organism>
<proteinExistence type="predicted"/>
<dbReference type="STRING" id="156889.Mmc1_1088"/>
<dbReference type="RefSeq" id="WP_011712763.1">
    <property type="nucleotide sequence ID" value="NC_008576.1"/>
</dbReference>
<dbReference type="eggNOG" id="COG0840">
    <property type="taxonomic scope" value="Bacteria"/>
</dbReference>
<evidence type="ECO:0000313" key="1">
    <source>
        <dbReference type="EMBL" id="ABK43606.1"/>
    </source>
</evidence>
<protein>
    <recommendedName>
        <fullName evidence="3">Chemoreceptor zinc-binding domain-containing protein</fullName>
    </recommendedName>
</protein>
<dbReference type="EMBL" id="CP000471">
    <property type="protein sequence ID" value="ABK43606.1"/>
    <property type="molecule type" value="Genomic_DNA"/>
</dbReference>